<protein>
    <recommendedName>
        <fullName evidence="5">Lipoprotein LprG</fullName>
    </recommendedName>
</protein>
<evidence type="ECO:0008006" key="5">
    <source>
        <dbReference type="Google" id="ProtNLM"/>
    </source>
</evidence>
<reference evidence="3 4" key="1">
    <citation type="submission" date="2018-10" db="EMBL/GenBank/DDBJ databases">
        <title>Sequencing the genomes of 1000 actinobacteria strains.</title>
        <authorList>
            <person name="Klenk H.-P."/>
        </authorList>
    </citation>
    <scope>NUCLEOTIDE SEQUENCE [LARGE SCALE GENOMIC DNA]</scope>
    <source>
        <strain evidence="3 4">DSM 43800</strain>
    </source>
</reference>
<dbReference type="EMBL" id="RBXO01000001">
    <property type="protein sequence ID" value="RKT57098.1"/>
    <property type="molecule type" value="Genomic_DNA"/>
</dbReference>
<dbReference type="Proteomes" id="UP000282084">
    <property type="component" value="Unassembled WGS sequence"/>
</dbReference>
<sequence>MRRLPLALIPFALVASLLVGCSSGGAPAPATSSPPKGDLALLAERIDQRRADLKTARFHTESFASDGDATEVRNTVDGTLRQDGEHVAGSMAMQVATGGQTRRMDVVMVRDGLYVHVDGAPMPEGKKWGLYTGQNSGEVDALLRGFGPGATVGAELDYVQPRAALIVGRGEEQLDGVPTSRYELVVDPMKMAKVIEDPDIQLQHTQLAEYGVTIAAAVWVDNTAAPLKAEYRFELNGKVVKKSTTRFTDWGKPADITTPPAAEVVPADQLPQ</sequence>
<dbReference type="OrthoDB" id="3781094at2"/>
<evidence type="ECO:0000256" key="1">
    <source>
        <dbReference type="SAM" id="MobiDB-lite"/>
    </source>
</evidence>
<feature type="signal peptide" evidence="2">
    <location>
        <begin position="1"/>
        <end position="28"/>
    </location>
</feature>
<gene>
    <name evidence="3" type="ORF">C8E97_5812</name>
</gene>
<comment type="caution">
    <text evidence="3">The sequence shown here is derived from an EMBL/GenBank/DDBJ whole genome shotgun (WGS) entry which is preliminary data.</text>
</comment>
<dbReference type="Gene3D" id="2.50.20.20">
    <property type="match status" value="1"/>
</dbReference>
<dbReference type="AlphaFoldDB" id="A0A495WBB7"/>
<dbReference type="PROSITE" id="PS51257">
    <property type="entry name" value="PROKAR_LIPOPROTEIN"/>
    <property type="match status" value="1"/>
</dbReference>
<name>A0A495WBB7_9PSEU</name>
<accession>A0A495WBB7</accession>
<keyword evidence="4" id="KW-1185">Reference proteome</keyword>
<evidence type="ECO:0000256" key="2">
    <source>
        <dbReference type="SAM" id="SignalP"/>
    </source>
</evidence>
<proteinExistence type="predicted"/>
<dbReference type="SUPFAM" id="SSF89392">
    <property type="entry name" value="Prokaryotic lipoproteins and lipoprotein localization factors"/>
    <property type="match status" value="1"/>
</dbReference>
<feature type="chain" id="PRO_5039714321" description="Lipoprotein LprG" evidence="2">
    <location>
        <begin position="29"/>
        <end position="272"/>
    </location>
</feature>
<feature type="region of interest" description="Disordered" evidence="1">
    <location>
        <begin position="251"/>
        <end position="272"/>
    </location>
</feature>
<dbReference type="InterPro" id="IPR029046">
    <property type="entry name" value="LolA/LolB/LppX"/>
</dbReference>
<keyword evidence="2" id="KW-0732">Signal</keyword>
<organism evidence="3 4">
    <name type="scientific">Saccharothrix australiensis</name>
    <dbReference type="NCBI Taxonomy" id="2072"/>
    <lineage>
        <taxon>Bacteria</taxon>
        <taxon>Bacillati</taxon>
        <taxon>Actinomycetota</taxon>
        <taxon>Actinomycetes</taxon>
        <taxon>Pseudonocardiales</taxon>
        <taxon>Pseudonocardiaceae</taxon>
        <taxon>Saccharothrix</taxon>
    </lineage>
</organism>
<evidence type="ECO:0000313" key="3">
    <source>
        <dbReference type="EMBL" id="RKT57098.1"/>
    </source>
</evidence>
<dbReference type="RefSeq" id="WP_147455264.1">
    <property type="nucleotide sequence ID" value="NZ_RBXO01000001.1"/>
</dbReference>
<evidence type="ECO:0000313" key="4">
    <source>
        <dbReference type="Proteomes" id="UP000282084"/>
    </source>
</evidence>